<dbReference type="VEuPathDB" id="ToxoDB:EPH_0041740"/>
<dbReference type="Gene3D" id="3.30.310.10">
    <property type="entry name" value="TATA-Binding Protein"/>
    <property type="match status" value="2"/>
</dbReference>
<keyword evidence="3" id="KW-0804">Transcription</keyword>
<comment type="similarity">
    <text evidence="1">Belongs to the TBP family.</text>
</comment>
<evidence type="ECO:0000256" key="2">
    <source>
        <dbReference type="ARBA" id="ARBA00023125"/>
    </source>
</evidence>
<keyword evidence="2" id="KW-0238">DNA-binding</keyword>
<dbReference type="Pfam" id="PF00352">
    <property type="entry name" value="TBP"/>
    <property type="match status" value="2"/>
</dbReference>
<feature type="region of interest" description="Disordered" evidence="4">
    <location>
        <begin position="104"/>
        <end position="130"/>
    </location>
</feature>
<feature type="compositionally biased region" description="Basic and acidic residues" evidence="4">
    <location>
        <begin position="293"/>
        <end position="316"/>
    </location>
</feature>
<dbReference type="EMBL" id="HG690976">
    <property type="protein sequence ID" value="CDI75530.1"/>
    <property type="molecule type" value="Genomic_DNA"/>
</dbReference>
<dbReference type="OrthoDB" id="354655at2759"/>
<keyword evidence="6" id="KW-1185">Reference proteome</keyword>
<dbReference type="InterPro" id="IPR000814">
    <property type="entry name" value="TBP"/>
</dbReference>
<proteinExistence type="inferred from homology"/>
<feature type="compositionally biased region" description="Basic and acidic residues" evidence="4">
    <location>
        <begin position="325"/>
        <end position="335"/>
    </location>
</feature>
<dbReference type="PRINTS" id="PR00686">
    <property type="entry name" value="TIFACTORIID"/>
</dbReference>
<evidence type="ECO:0000313" key="5">
    <source>
        <dbReference type="EMBL" id="CDI75530.1"/>
    </source>
</evidence>
<sequence length="412" mass="43469">MAQSEDESKDVDALEAISKRGGDSSDDLMVFKRRRTMGSPLLPEEAADSNLLEGGGSQPLQEEEAEGDAAAFNFTETRQTGGDPSSLDDSLMALLLPDGLAAAEATDAPSEQRAAADRSSSPSGSGEGAVSTVLPVELNSSKNMSLSLEAGHPTAESHPVQVQNVIASGRIEVAGRHSAALDLRRIAVSCRFAEYNPRKVNACIVRLRKPKCTGMIFRSGRVMVTGAQSEDAALRAARLLVKMLQAIFCPSSTSSRGVSPRLPASSPQGSEGTGNEREGPLALTASEGVEEGSNDKAPKKTTQEIEGSIQKDKLTENESSAASEGAEKGRAEKGRDELAVVPANDASRSTPPPPLSALSKRSFTDIRLTEFAVENIVATADCGLPVRLEGLAFDHKEFCSYEPELFAGRLGR</sequence>
<evidence type="ECO:0000256" key="3">
    <source>
        <dbReference type="ARBA" id="ARBA00023163"/>
    </source>
</evidence>
<dbReference type="GO" id="GO:0006352">
    <property type="term" value="P:DNA-templated transcription initiation"/>
    <property type="evidence" value="ECO:0007669"/>
    <property type="project" value="InterPro"/>
</dbReference>
<organism evidence="5 6">
    <name type="scientific">Eimeria praecox</name>
    <dbReference type="NCBI Taxonomy" id="51316"/>
    <lineage>
        <taxon>Eukaryota</taxon>
        <taxon>Sar</taxon>
        <taxon>Alveolata</taxon>
        <taxon>Apicomplexa</taxon>
        <taxon>Conoidasida</taxon>
        <taxon>Coccidia</taxon>
        <taxon>Eucoccidiorida</taxon>
        <taxon>Eimeriorina</taxon>
        <taxon>Eimeriidae</taxon>
        <taxon>Eimeria</taxon>
    </lineage>
</organism>
<dbReference type="InterPro" id="IPR012295">
    <property type="entry name" value="TBP_dom_sf"/>
</dbReference>
<evidence type="ECO:0000256" key="4">
    <source>
        <dbReference type="SAM" id="MobiDB-lite"/>
    </source>
</evidence>
<reference evidence="5" key="2">
    <citation type="submission" date="2013-10" db="EMBL/GenBank/DDBJ databases">
        <authorList>
            <person name="Aslett M."/>
        </authorList>
    </citation>
    <scope>NUCLEOTIDE SEQUENCE [LARGE SCALE GENOMIC DNA]</scope>
    <source>
        <strain evidence="5">Houghton</strain>
    </source>
</reference>
<dbReference type="GO" id="GO:0003677">
    <property type="term" value="F:DNA binding"/>
    <property type="evidence" value="ECO:0007669"/>
    <property type="project" value="UniProtKB-KW"/>
</dbReference>
<evidence type="ECO:0000256" key="1">
    <source>
        <dbReference type="ARBA" id="ARBA00005560"/>
    </source>
</evidence>
<protein>
    <submittedName>
        <fullName evidence="5">TATA-box binding protein, putative</fullName>
    </submittedName>
</protein>
<accession>U6G5V5</accession>
<gene>
    <name evidence="5" type="ORF">EPH_0041740</name>
</gene>
<dbReference type="SUPFAM" id="SSF55945">
    <property type="entry name" value="TATA-box binding protein-like"/>
    <property type="match status" value="2"/>
</dbReference>
<evidence type="ECO:0000313" key="6">
    <source>
        <dbReference type="Proteomes" id="UP000018201"/>
    </source>
</evidence>
<reference evidence="5" key="1">
    <citation type="submission" date="2013-10" db="EMBL/GenBank/DDBJ databases">
        <title>Genomic analysis of the causative agents of coccidiosis in chickens.</title>
        <authorList>
            <person name="Reid A.J."/>
            <person name="Blake D."/>
            <person name="Billington K."/>
            <person name="Browne H."/>
            <person name="Dunn M."/>
            <person name="Hung S."/>
            <person name="Kawahara F."/>
            <person name="Miranda-Saavedra D."/>
            <person name="Mourier T."/>
            <person name="Nagra H."/>
            <person name="Otto T.D."/>
            <person name="Rawlings N."/>
            <person name="Sanchez A."/>
            <person name="Sanders M."/>
            <person name="Subramaniam C."/>
            <person name="Tay Y."/>
            <person name="Dear P."/>
            <person name="Doerig C."/>
            <person name="Gruber A."/>
            <person name="Parkinson J."/>
            <person name="Shirley M."/>
            <person name="Wan K.L."/>
            <person name="Berriman M."/>
            <person name="Tomley F."/>
            <person name="Pain A."/>
        </authorList>
    </citation>
    <scope>NUCLEOTIDE SEQUENCE [LARGE SCALE GENOMIC DNA]</scope>
    <source>
        <strain evidence="5">Houghton</strain>
    </source>
</reference>
<feature type="region of interest" description="Disordered" evidence="4">
    <location>
        <begin position="252"/>
        <end position="335"/>
    </location>
</feature>
<dbReference type="PANTHER" id="PTHR10126">
    <property type="entry name" value="TATA-BOX BINDING PROTEIN"/>
    <property type="match status" value="1"/>
</dbReference>
<feature type="region of interest" description="Disordered" evidence="4">
    <location>
        <begin position="1"/>
        <end position="90"/>
    </location>
</feature>
<name>U6G5V5_9EIME</name>
<dbReference type="AlphaFoldDB" id="U6G5V5"/>
<dbReference type="Proteomes" id="UP000018201">
    <property type="component" value="Unassembled WGS sequence"/>
</dbReference>